<evidence type="ECO:0000256" key="4">
    <source>
        <dbReference type="PROSITE-ProRule" id="PRU00708"/>
    </source>
</evidence>
<evidence type="ECO:0000256" key="2">
    <source>
        <dbReference type="ARBA" id="ARBA00022737"/>
    </source>
</evidence>
<dbReference type="InterPro" id="IPR002885">
    <property type="entry name" value="PPR_rpt"/>
</dbReference>
<name>A0AAV8FZ64_9POAL</name>
<evidence type="ECO:0000313" key="5">
    <source>
        <dbReference type="EMBL" id="KAJ4796196.1"/>
    </source>
</evidence>
<dbReference type="Proteomes" id="UP001140206">
    <property type="component" value="Chromosome 2"/>
</dbReference>
<dbReference type="PANTHER" id="PTHR47939:SF1">
    <property type="entry name" value="OS04G0684500 PROTEIN"/>
    <property type="match status" value="1"/>
</dbReference>
<proteinExistence type="inferred from homology"/>
<keyword evidence="3" id="KW-0809">Transit peptide</keyword>
<dbReference type="NCBIfam" id="TIGR00756">
    <property type="entry name" value="PPR"/>
    <property type="match status" value="4"/>
</dbReference>
<dbReference type="InterPro" id="IPR050667">
    <property type="entry name" value="PPR-containing_protein"/>
</dbReference>
<dbReference type="Gene3D" id="1.25.40.10">
    <property type="entry name" value="Tetratricopeptide repeat domain"/>
    <property type="match status" value="3"/>
</dbReference>
<dbReference type="Pfam" id="PF13041">
    <property type="entry name" value="PPR_2"/>
    <property type="match status" value="2"/>
</dbReference>
<feature type="repeat" description="PPR" evidence="4">
    <location>
        <begin position="303"/>
        <end position="337"/>
    </location>
</feature>
<dbReference type="EMBL" id="JAMFTS010000002">
    <property type="protein sequence ID" value="KAJ4796196.1"/>
    <property type="molecule type" value="Genomic_DNA"/>
</dbReference>
<dbReference type="PANTHER" id="PTHR47939">
    <property type="entry name" value="MEMBRANE-ASSOCIATED SALT-INDUCIBLE PROTEIN-LIKE"/>
    <property type="match status" value="1"/>
</dbReference>
<keyword evidence="6" id="KW-1185">Reference proteome</keyword>
<gene>
    <name evidence="5" type="ORF">LUZ62_047442</name>
</gene>
<evidence type="ECO:0000256" key="1">
    <source>
        <dbReference type="ARBA" id="ARBA00007626"/>
    </source>
</evidence>
<feature type="repeat" description="PPR" evidence="4">
    <location>
        <begin position="195"/>
        <end position="229"/>
    </location>
</feature>
<dbReference type="Pfam" id="PF12854">
    <property type="entry name" value="PPR_1"/>
    <property type="match status" value="1"/>
</dbReference>
<dbReference type="Pfam" id="PF01535">
    <property type="entry name" value="PPR"/>
    <property type="match status" value="2"/>
</dbReference>
<reference evidence="5" key="1">
    <citation type="submission" date="2022-08" db="EMBL/GenBank/DDBJ databases">
        <authorList>
            <person name="Marques A."/>
        </authorList>
    </citation>
    <scope>NUCLEOTIDE SEQUENCE</scope>
    <source>
        <strain evidence="5">RhyPub2mFocal</strain>
        <tissue evidence="5">Leaves</tissue>
    </source>
</reference>
<sequence>MCQFEGLKEYLNPLCVVQLCIHTLPNPSNLTLTTPDRRHLTSFTTVNLRSTPMTPRLSPSAISSLTSQILRSLQSPSPPSRLPSLPLPLSTPLILSVLRSSPSPLLSLRFYLHAFSLPSPLSPHSLSLFSSHVLPSLPSLLLHSPPPFLLSISSFRALFSLCLHPSSSSPTSPSLPSFSLNLLHLMQSEFNCKPDTFCYNTVIRVFAETDQAEMLLSLFQEMCRKHISPNMVTFVTLVKGLAQMGKVESARAVISDMALFGCTPNTVVYTSFLDGLCYSGNMDLAMEVLGQMEHELGKECEPNVVTYTCMIKFLCENGRMEDALTMLDRMGKRGVLPNRVLVRTILNGFCIDQHSNKVQGLVDSLVSKGGFSVRECYSLIVTCFSKTGRVDEAKILVKRMFKNGIGLDALAVNSLLRGLCEERRFLDVYCWLQENGYVYVDSDVYSCLLAGLCKEKFIKESVDLGRRVVEISIRVENRYVDCIIEGLQSFGEFELANRIEGLKEIDLILGS</sequence>
<comment type="caution">
    <text evidence="5">The sequence shown here is derived from an EMBL/GenBank/DDBJ whole genome shotgun (WGS) entry which is preliminary data.</text>
</comment>
<evidence type="ECO:0000256" key="3">
    <source>
        <dbReference type="ARBA" id="ARBA00022946"/>
    </source>
</evidence>
<dbReference type="AlphaFoldDB" id="A0AAV8FZ64"/>
<accession>A0AAV8FZ64</accession>
<feature type="repeat" description="PPR" evidence="4">
    <location>
        <begin position="373"/>
        <end position="407"/>
    </location>
</feature>
<comment type="similarity">
    <text evidence="1">Belongs to the PPR family. P subfamily.</text>
</comment>
<dbReference type="PROSITE" id="PS51375">
    <property type="entry name" value="PPR"/>
    <property type="match status" value="5"/>
</dbReference>
<dbReference type="InterPro" id="IPR011990">
    <property type="entry name" value="TPR-like_helical_dom_sf"/>
</dbReference>
<organism evidence="5 6">
    <name type="scientific">Rhynchospora pubera</name>
    <dbReference type="NCBI Taxonomy" id="906938"/>
    <lineage>
        <taxon>Eukaryota</taxon>
        <taxon>Viridiplantae</taxon>
        <taxon>Streptophyta</taxon>
        <taxon>Embryophyta</taxon>
        <taxon>Tracheophyta</taxon>
        <taxon>Spermatophyta</taxon>
        <taxon>Magnoliopsida</taxon>
        <taxon>Liliopsida</taxon>
        <taxon>Poales</taxon>
        <taxon>Cyperaceae</taxon>
        <taxon>Cyperoideae</taxon>
        <taxon>Rhynchosporeae</taxon>
        <taxon>Rhynchospora</taxon>
    </lineage>
</organism>
<keyword evidence="2" id="KW-0677">Repeat</keyword>
<evidence type="ECO:0000313" key="6">
    <source>
        <dbReference type="Proteomes" id="UP001140206"/>
    </source>
</evidence>
<feature type="repeat" description="PPR" evidence="4">
    <location>
        <begin position="230"/>
        <end position="264"/>
    </location>
</feature>
<feature type="repeat" description="PPR" evidence="4">
    <location>
        <begin position="265"/>
        <end position="295"/>
    </location>
</feature>
<protein>
    <submittedName>
        <fullName evidence="5">Tetratricopeptide repeat (TPR)-like superfamily protein</fullName>
    </submittedName>
</protein>